<proteinExistence type="predicted"/>
<sequence>MDFSFKYIKTFNTPFIHTDSREGCNHDCKEMGTIIKKIGDYLNKKDLSNETSVSAFDEFRIDNAIRVIGCLDDQAKSYISQYNTHTYGGTQKTQLFNISKQDGKRLWASEIAFSSSKDMSTSIRLSEGILDDMRNLKVPNNDNGSDYGLISADFSYQIISSSDDDTLTALDASKKTLVLVCTNKNNITNLWNIDVSKFNISSFNVYRTSNENETLKLLQNIWNITGGNEIYESPANSITTWVFNVIH</sequence>
<dbReference type="EMBL" id="WTPW01000166">
    <property type="protein sequence ID" value="KAF0540216.1"/>
    <property type="molecule type" value="Genomic_DNA"/>
</dbReference>
<evidence type="ECO:0000313" key="2">
    <source>
        <dbReference type="Proteomes" id="UP000439903"/>
    </source>
</evidence>
<name>A0A8H4AWQ9_GIGMA</name>
<comment type="caution">
    <text evidence="1">The sequence shown here is derived from an EMBL/GenBank/DDBJ whole genome shotgun (WGS) entry which is preliminary data.</text>
</comment>
<dbReference type="InterPro" id="IPR013780">
    <property type="entry name" value="Glyco_hydro_b"/>
</dbReference>
<dbReference type="Gene3D" id="3.20.20.80">
    <property type="entry name" value="Glycosidases"/>
    <property type="match status" value="1"/>
</dbReference>
<accession>A0A8H4AWQ9</accession>
<reference evidence="1 2" key="1">
    <citation type="journal article" date="2019" name="Environ. Microbiol.">
        <title>At the nexus of three kingdoms: the genome of the mycorrhizal fungus Gigaspora margarita provides insights into plant, endobacterial and fungal interactions.</title>
        <authorList>
            <person name="Venice F."/>
            <person name="Ghignone S."/>
            <person name="Salvioli di Fossalunga A."/>
            <person name="Amselem J."/>
            <person name="Novero M."/>
            <person name="Xianan X."/>
            <person name="Sedzielewska Toro K."/>
            <person name="Morin E."/>
            <person name="Lipzen A."/>
            <person name="Grigoriev I.V."/>
            <person name="Henrissat B."/>
            <person name="Martin F.M."/>
            <person name="Bonfante P."/>
        </authorList>
    </citation>
    <scope>NUCLEOTIDE SEQUENCE [LARGE SCALE GENOMIC DNA]</scope>
    <source>
        <strain evidence="1 2">BEG34</strain>
    </source>
</reference>
<dbReference type="AlphaFoldDB" id="A0A8H4AWQ9"/>
<dbReference type="PANTHER" id="PTHR42767">
    <property type="entry name" value="ENDO-BETA-1,6-GALACTANASE"/>
    <property type="match status" value="1"/>
</dbReference>
<evidence type="ECO:0000313" key="1">
    <source>
        <dbReference type="EMBL" id="KAF0540216.1"/>
    </source>
</evidence>
<dbReference type="InterPro" id="IPR039743">
    <property type="entry name" value="6GAL/EXGAL"/>
</dbReference>
<organism evidence="1 2">
    <name type="scientific">Gigaspora margarita</name>
    <dbReference type="NCBI Taxonomy" id="4874"/>
    <lineage>
        <taxon>Eukaryota</taxon>
        <taxon>Fungi</taxon>
        <taxon>Fungi incertae sedis</taxon>
        <taxon>Mucoromycota</taxon>
        <taxon>Glomeromycotina</taxon>
        <taxon>Glomeromycetes</taxon>
        <taxon>Diversisporales</taxon>
        <taxon>Gigasporaceae</taxon>
        <taxon>Gigaspora</taxon>
    </lineage>
</organism>
<gene>
    <name evidence="1" type="ORF">F8M41_006602</name>
</gene>
<dbReference type="PANTHER" id="PTHR42767:SF1">
    <property type="entry name" value="ENDO-BETA-1,6-GALACTANASE-LIKE DOMAIN-CONTAINING PROTEIN"/>
    <property type="match status" value="1"/>
</dbReference>
<dbReference type="GO" id="GO:0004553">
    <property type="term" value="F:hydrolase activity, hydrolyzing O-glycosyl compounds"/>
    <property type="evidence" value="ECO:0007669"/>
    <property type="project" value="InterPro"/>
</dbReference>
<dbReference type="OrthoDB" id="2012278at2759"/>
<keyword evidence="2" id="KW-1185">Reference proteome</keyword>
<dbReference type="Proteomes" id="UP000439903">
    <property type="component" value="Unassembled WGS sequence"/>
</dbReference>
<protein>
    <submittedName>
        <fullName evidence="1">Alpha-L-arabinofuranosidase</fullName>
    </submittedName>
</protein>
<dbReference type="Gene3D" id="2.60.40.1180">
    <property type="entry name" value="Golgi alpha-mannosidase II"/>
    <property type="match status" value="1"/>
</dbReference>